<reference evidence="3" key="1">
    <citation type="submission" date="2019-08" db="EMBL/GenBank/DDBJ databases">
        <authorList>
            <person name="Kucharzyk K."/>
            <person name="Murdoch R.W."/>
            <person name="Higgins S."/>
            <person name="Loffler F."/>
        </authorList>
    </citation>
    <scope>NUCLEOTIDE SEQUENCE</scope>
</reference>
<dbReference type="SUPFAM" id="SSF53681">
    <property type="entry name" value="Aspartate/glutamate racemase"/>
    <property type="match status" value="2"/>
</dbReference>
<protein>
    <submittedName>
        <fullName evidence="3">Aspartate racemase</fullName>
        <ecNumber evidence="3">5.1.1.13</ecNumber>
    </submittedName>
</protein>
<evidence type="ECO:0000256" key="2">
    <source>
        <dbReference type="ARBA" id="ARBA00023235"/>
    </source>
</evidence>
<sequence>MASTYFSELLISLADVARDQDHLDTIMVNRPSTPDRTAYILGKSSENPVPVIIGAGKTLKAAGVEAIAIPCVTSHYFYDQICEGIGLPVISMLECVADRLKSSGINRAGIMATTGTVTTGLFQKALARRGIECVVPSEKSQQRVMYVIYDCIKAGKPADMPAFFSVCEELFEAGAGSVILGCTELSVANKSIGLGGRYTDSLEELARSCLIRFGIKTKNRAFD</sequence>
<accession>A0A645DEF9</accession>
<dbReference type="PANTHER" id="PTHR21198:SF7">
    <property type="entry name" value="ASPARTATE-GLUTAMATE RACEMASE FAMILY"/>
    <property type="match status" value="1"/>
</dbReference>
<dbReference type="AlphaFoldDB" id="A0A645DEF9"/>
<dbReference type="NCBIfam" id="TIGR00035">
    <property type="entry name" value="asp_race"/>
    <property type="match status" value="1"/>
</dbReference>
<name>A0A645DEF9_9ZZZZ</name>
<dbReference type="InterPro" id="IPR015942">
    <property type="entry name" value="Asp/Glu/hydantoin_racemase"/>
</dbReference>
<evidence type="ECO:0000256" key="1">
    <source>
        <dbReference type="ARBA" id="ARBA00007847"/>
    </source>
</evidence>
<dbReference type="Pfam" id="PF01177">
    <property type="entry name" value="Asp_Glu_race"/>
    <property type="match status" value="1"/>
</dbReference>
<keyword evidence="2 3" id="KW-0413">Isomerase</keyword>
<dbReference type="Gene3D" id="3.40.50.1860">
    <property type="match status" value="2"/>
</dbReference>
<evidence type="ECO:0000313" key="3">
    <source>
        <dbReference type="EMBL" id="MPM87850.1"/>
    </source>
</evidence>
<organism evidence="3">
    <name type="scientific">bioreactor metagenome</name>
    <dbReference type="NCBI Taxonomy" id="1076179"/>
    <lineage>
        <taxon>unclassified sequences</taxon>
        <taxon>metagenomes</taxon>
        <taxon>ecological metagenomes</taxon>
    </lineage>
</organism>
<dbReference type="EMBL" id="VSSQ01035587">
    <property type="protein sequence ID" value="MPM87850.1"/>
    <property type="molecule type" value="Genomic_DNA"/>
</dbReference>
<dbReference type="PANTHER" id="PTHR21198">
    <property type="entry name" value="GLUTAMATE RACEMASE"/>
    <property type="match status" value="1"/>
</dbReference>
<comment type="caution">
    <text evidence="3">The sequence shown here is derived from an EMBL/GenBank/DDBJ whole genome shotgun (WGS) entry which is preliminary data.</text>
</comment>
<dbReference type="EC" id="5.1.1.13" evidence="3"/>
<dbReference type="InterPro" id="IPR004380">
    <property type="entry name" value="Asp_race"/>
</dbReference>
<proteinExistence type="inferred from homology"/>
<gene>
    <name evidence="3" type="ORF">SDC9_134950</name>
</gene>
<comment type="similarity">
    <text evidence="1">Belongs to the aspartate/glutamate racemases family.</text>
</comment>
<dbReference type="GO" id="GO:0047689">
    <property type="term" value="F:aspartate racemase activity"/>
    <property type="evidence" value="ECO:0007669"/>
    <property type="project" value="UniProtKB-EC"/>
</dbReference>
<dbReference type="InterPro" id="IPR001920">
    <property type="entry name" value="Asp/Glu_race"/>
</dbReference>